<accession>A0A6N6MN37</accession>
<keyword evidence="3" id="KW-1185">Reference proteome</keyword>
<dbReference type="Gene3D" id="1.20.1260.10">
    <property type="match status" value="1"/>
</dbReference>
<dbReference type="AlphaFoldDB" id="A0A6N6MN37"/>
<gene>
    <name evidence="2" type="ORF">F6U93_01090</name>
</gene>
<dbReference type="InterPro" id="IPR022612">
    <property type="entry name" value="Ald_deCOase"/>
</dbReference>
<sequence>METTNNYFKSIEEFNVVSDVFSQAITGELIGMSNFASLSGTIEDPHEKMEAVEHADSERQHAEAYLAHAKKMELNININLNGEYWRRVREVFLSYSNKNDFIACLIIQEVMLESFAVSMYTDVGNALKNSAGKLFLSIADEEKDHMEHSIEFLREELKQNEADFLIRFEKIHFDCMTILSEFSAKTDLNGHCGVCNGDCMKNALHHIGLDVVSMRGNALSLYAKTLDSIGIPGEKSIQWIANLPA</sequence>
<dbReference type="SUPFAM" id="SSF47240">
    <property type="entry name" value="Ferritin-like"/>
    <property type="match status" value="1"/>
</dbReference>
<dbReference type="RefSeq" id="WP_150935996.1">
    <property type="nucleotide sequence ID" value="NZ_WAAT01000004.1"/>
</dbReference>
<comment type="caution">
    <text evidence="2">The sequence shown here is derived from an EMBL/GenBank/DDBJ whole genome shotgun (WGS) entry which is preliminary data.</text>
</comment>
<dbReference type="Proteomes" id="UP000441333">
    <property type="component" value="Unassembled WGS sequence"/>
</dbReference>
<dbReference type="InterPro" id="IPR012347">
    <property type="entry name" value="Ferritin-like"/>
</dbReference>
<protein>
    <submittedName>
        <fullName evidence="2">Ferritin-like domain-containing protein</fullName>
    </submittedName>
</protein>
<proteinExistence type="predicted"/>
<dbReference type="InterPro" id="IPR009078">
    <property type="entry name" value="Ferritin-like_SF"/>
</dbReference>
<organism evidence="2 3">
    <name type="scientific">Pseudotamlana haliotis</name>
    <dbReference type="NCBI Taxonomy" id="2614804"/>
    <lineage>
        <taxon>Bacteria</taxon>
        <taxon>Pseudomonadati</taxon>
        <taxon>Bacteroidota</taxon>
        <taxon>Flavobacteriia</taxon>
        <taxon>Flavobacteriales</taxon>
        <taxon>Flavobacteriaceae</taxon>
        <taxon>Pseudotamlana</taxon>
    </lineage>
</organism>
<evidence type="ECO:0000313" key="2">
    <source>
        <dbReference type="EMBL" id="KAB1071351.1"/>
    </source>
</evidence>
<dbReference type="EMBL" id="WAAT01000004">
    <property type="protein sequence ID" value="KAB1071351.1"/>
    <property type="molecule type" value="Genomic_DNA"/>
</dbReference>
<evidence type="ECO:0000256" key="1">
    <source>
        <dbReference type="SAM" id="Coils"/>
    </source>
</evidence>
<dbReference type="Pfam" id="PF11266">
    <property type="entry name" value="Ald_deCOase"/>
    <property type="match status" value="1"/>
</dbReference>
<dbReference type="CDD" id="cd00657">
    <property type="entry name" value="Ferritin_like"/>
    <property type="match status" value="1"/>
</dbReference>
<dbReference type="GO" id="GO:0071771">
    <property type="term" value="F:aldehyde oxygenase (deformylating) activity"/>
    <property type="evidence" value="ECO:0007669"/>
    <property type="project" value="InterPro"/>
</dbReference>
<reference evidence="2 3" key="1">
    <citation type="submission" date="2019-09" db="EMBL/GenBank/DDBJ databases">
        <authorList>
            <person name="Cao W.R."/>
        </authorList>
    </citation>
    <scope>NUCLEOTIDE SEQUENCE [LARGE SCALE GENOMIC DNA]</scope>
    <source>
        <strain evidence="2 3">B1N29</strain>
    </source>
</reference>
<keyword evidence="1" id="KW-0175">Coiled coil</keyword>
<evidence type="ECO:0000313" key="3">
    <source>
        <dbReference type="Proteomes" id="UP000441333"/>
    </source>
</evidence>
<name>A0A6N6MN37_9FLAO</name>
<feature type="coiled-coil region" evidence="1">
    <location>
        <begin position="136"/>
        <end position="163"/>
    </location>
</feature>